<feature type="domain" description="RDRP core" evidence="3">
    <location>
        <begin position="99"/>
        <end position="752"/>
    </location>
</feature>
<reference evidence="4" key="1">
    <citation type="journal article" date="2019" name="Environ. Microbiol.">
        <title>Fungal ecological strategies reflected in gene transcription - a case study of two litter decomposers.</title>
        <authorList>
            <person name="Barbi F."/>
            <person name="Kohler A."/>
            <person name="Barry K."/>
            <person name="Baskaran P."/>
            <person name="Daum C."/>
            <person name="Fauchery L."/>
            <person name="Ihrmark K."/>
            <person name="Kuo A."/>
            <person name="LaButti K."/>
            <person name="Lipzen A."/>
            <person name="Morin E."/>
            <person name="Grigoriev I.V."/>
            <person name="Henrissat B."/>
            <person name="Lindahl B."/>
            <person name="Martin F."/>
        </authorList>
    </citation>
    <scope>NUCLEOTIDE SEQUENCE</scope>
    <source>
        <strain evidence="4">JB14</strain>
    </source>
</reference>
<dbReference type="PANTHER" id="PTHR23079:SF14">
    <property type="entry name" value="RNA-DEPENDENT RNA POLYMERASE"/>
    <property type="match status" value="1"/>
</dbReference>
<evidence type="ECO:0000313" key="5">
    <source>
        <dbReference type="Proteomes" id="UP000799118"/>
    </source>
</evidence>
<dbReference type="EC" id="2.7.7.48" evidence="1"/>
<dbReference type="InterPro" id="IPR007855">
    <property type="entry name" value="RDRP"/>
</dbReference>
<dbReference type="OrthoDB" id="10055769at2759"/>
<dbReference type="GO" id="GO:0030422">
    <property type="term" value="P:siRNA processing"/>
    <property type="evidence" value="ECO:0007669"/>
    <property type="project" value="TreeGrafter"/>
</dbReference>
<keyword evidence="1" id="KW-0694">RNA-binding</keyword>
<protein>
    <recommendedName>
        <fullName evidence="1">RNA-dependent RNA polymerase</fullName>
        <ecNumber evidence="1">2.7.7.48</ecNumber>
    </recommendedName>
</protein>
<dbReference type="GO" id="GO:0003968">
    <property type="term" value="F:RNA-directed RNA polymerase activity"/>
    <property type="evidence" value="ECO:0007669"/>
    <property type="project" value="UniProtKB-KW"/>
</dbReference>
<organism evidence="4 5">
    <name type="scientific">Gymnopus androsaceus JB14</name>
    <dbReference type="NCBI Taxonomy" id="1447944"/>
    <lineage>
        <taxon>Eukaryota</taxon>
        <taxon>Fungi</taxon>
        <taxon>Dikarya</taxon>
        <taxon>Basidiomycota</taxon>
        <taxon>Agaricomycotina</taxon>
        <taxon>Agaricomycetes</taxon>
        <taxon>Agaricomycetidae</taxon>
        <taxon>Agaricales</taxon>
        <taxon>Marasmiineae</taxon>
        <taxon>Omphalotaceae</taxon>
        <taxon>Gymnopus</taxon>
    </lineage>
</organism>
<gene>
    <name evidence="4" type="ORF">BT96DRAFT_967955</name>
</gene>
<dbReference type="AlphaFoldDB" id="A0A6A4GWD3"/>
<keyword evidence="1" id="KW-0808">Transferase</keyword>
<keyword evidence="5" id="KW-1185">Reference proteome</keyword>
<name>A0A6A4GWD3_9AGAR</name>
<sequence length="949" mass="107702">MGWIMKKFGVTDFDELKKLGNNAKAAPMVEKILLRKKIEEGEYFCTAAVFPYEELDLEEKLSNDAYAGLGFNANSDWFGGKVVFRAKLENASEKDTDQFKITLGKAELGASSRFSRRFGSKSFVRVKIHKSLQNSKYSEALIDFFRRPFIIAGKVFRAFFEKEKTVFLYMTNEVPEWELVLGSTQKVPGRLSFEDFLQWHNPIEPNQQQSVAKYASRFALGLSTSAPGLEIKPENIIFIEDTVSLTGSDMTDGAGLINKAALAQLKSKFGWDLWPTAIQCRIAGSKGMLLQHPDDDSEEPKVYVRPSMNKIKYPALGSEPAHCIIDVLRTCHPRFSCDLSSETIINLAENGVPKRVFTNLLDKTLDALIASLTTWETLDDMKSLWKTLARLGGVFSARSARHKSGMARVHGYSERDSREEDEDVLDDDSEGERSTAWWDDEVSGQPSSLEETVMRFLDGGFTPKECPVMRDKLKHILTKEIDNSCSRLRLEVPMSLTAFIVPGLLFFLLFFLLSSTRLDAWFVDPESVLEEGEIYFKSSHRGIITEDGRELDVLTGPVIVTRHPCKLPTDAQKWVGVDRPELRHYTDVIIISIKGERRGADWLGGGDYDGDKSLVIYQPEIVNPFRNADRKLGDPRDDIKAGYFLAHTETVTELTARAPVNPINPLARIHALQEYLIGGIKTASLVGRASNMHDCLLYERGLSNPETIRMAHIFCHTLDGTKTGLRAKPDLWKADTKRYDKGSMHWKEKKSNTAVSTSNVISERPKGLRSFIMDSLLGGTMRGDVTNLCDDTTSRKKFPLIKDKNLAAPWEEAERKTAGSEIMRQDLERIRRHVHSMRVMWDANRQKEKDTKFTDLSIETRQDILRKISREFASGPDEAGMHMLHDQILQLKASYAYIYDYEVTEKKCSRFPWDVTMRQLTEIKAKSLGSSRTVFADFYENFTLKQNRH</sequence>
<evidence type="ECO:0000256" key="1">
    <source>
        <dbReference type="RuleBase" id="RU363098"/>
    </source>
</evidence>
<dbReference type="EMBL" id="ML769688">
    <property type="protein sequence ID" value="KAE9389640.1"/>
    <property type="molecule type" value="Genomic_DNA"/>
</dbReference>
<comment type="similarity">
    <text evidence="1">Belongs to the RdRP family.</text>
</comment>
<dbReference type="Proteomes" id="UP000799118">
    <property type="component" value="Unassembled WGS sequence"/>
</dbReference>
<keyword evidence="1" id="KW-0548">Nucleotidyltransferase</keyword>
<evidence type="ECO:0000313" key="4">
    <source>
        <dbReference type="EMBL" id="KAE9389640.1"/>
    </source>
</evidence>
<dbReference type="PANTHER" id="PTHR23079">
    <property type="entry name" value="RNA-DEPENDENT RNA POLYMERASE"/>
    <property type="match status" value="1"/>
</dbReference>
<dbReference type="GO" id="GO:0031380">
    <property type="term" value="C:nuclear RNA-directed RNA polymerase complex"/>
    <property type="evidence" value="ECO:0007669"/>
    <property type="project" value="TreeGrafter"/>
</dbReference>
<comment type="catalytic activity">
    <reaction evidence="1">
        <text>RNA(n) + a ribonucleoside 5'-triphosphate = RNA(n+1) + diphosphate</text>
        <dbReference type="Rhea" id="RHEA:21248"/>
        <dbReference type="Rhea" id="RHEA-COMP:14527"/>
        <dbReference type="Rhea" id="RHEA-COMP:17342"/>
        <dbReference type="ChEBI" id="CHEBI:33019"/>
        <dbReference type="ChEBI" id="CHEBI:61557"/>
        <dbReference type="ChEBI" id="CHEBI:140395"/>
        <dbReference type="EC" id="2.7.7.48"/>
    </reaction>
</comment>
<dbReference type="Pfam" id="PF05183">
    <property type="entry name" value="RdRP"/>
    <property type="match status" value="1"/>
</dbReference>
<accession>A0A6A4GWD3</accession>
<feature type="region of interest" description="Disordered" evidence="2">
    <location>
        <begin position="406"/>
        <end position="432"/>
    </location>
</feature>
<feature type="compositionally biased region" description="Acidic residues" evidence="2">
    <location>
        <begin position="419"/>
        <end position="430"/>
    </location>
</feature>
<dbReference type="GO" id="GO:0003723">
    <property type="term" value="F:RNA binding"/>
    <property type="evidence" value="ECO:0007669"/>
    <property type="project" value="UniProtKB-KW"/>
</dbReference>
<proteinExistence type="inferred from homology"/>
<dbReference type="InterPro" id="IPR057596">
    <property type="entry name" value="RDRP_core"/>
</dbReference>
<evidence type="ECO:0000259" key="3">
    <source>
        <dbReference type="Pfam" id="PF05183"/>
    </source>
</evidence>
<evidence type="ECO:0000256" key="2">
    <source>
        <dbReference type="SAM" id="MobiDB-lite"/>
    </source>
</evidence>
<keyword evidence="1" id="KW-0696">RNA-directed RNA polymerase</keyword>